<feature type="compositionally biased region" description="Basic and acidic residues" evidence="1">
    <location>
        <begin position="315"/>
        <end position="324"/>
    </location>
</feature>
<sequence>AATTADPHADSDGALAAATGMKATAVGPTLQHQRIQSLHHIHHHHHHQLINGMPGPGAQAAQALAPSGSVTTAHNATAGSAAAAAAAAAWPVVEPVFHFGPGFELQTRPYCPAHTPSEHVVLFHVRPGVSVTFQIAGNRETIRGPVTLPMVSQNGTPPMAMPMQVPHGHMMQQIVDENGTLRHVILSTQPQQLGQAGVQHHLHPPFINGTTAPFYNSIASFQTGPGGGAPTMYPPQLLTSGGSANGGSTGTGAGAGGGGGGGGGGGAGGAGTGGGNHILHTPLQGNMTHSPSPPHTNTSYHKDERAQRQYAKMQRKLDQKQPGN</sequence>
<evidence type="ECO:0000313" key="2">
    <source>
        <dbReference type="EMBL" id="JAA99982.1"/>
    </source>
</evidence>
<feature type="compositionally biased region" description="Polar residues" evidence="1">
    <location>
        <begin position="283"/>
        <end position="299"/>
    </location>
</feature>
<dbReference type="AlphaFoldDB" id="T1E9T4"/>
<feature type="non-terminal residue" evidence="2">
    <location>
        <position position="1"/>
    </location>
</feature>
<proteinExistence type="evidence at transcript level"/>
<feature type="compositionally biased region" description="Gly residues" evidence="1">
    <location>
        <begin position="243"/>
        <end position="276"/>
    </location>
</feature>
<accession>T1E9T4</accession>
<dbReference type="EMBL" id="GAMD01001608">
    <property type="protein sequence ID" value="JAA99982.1"/>
    <property type="molecule type" value="mRNA"/>
</dbReference>
<evidence type="ECO:0000256" key="1">
    <source>
        <dbReference type="SAM" id="MobiDB-lite"/>
    </source>
</evidence>
<name>T1E9T4_ANOAQ</name>
<feature type="compositionally biased region" description="Basic residues" evidence="1">
    <location>
        <begin position="38"/>
        <end position="48"/>
    </location>
</feature>
<organism evidence="2">
    <name type="scientific">Anopheles aquasalis</name>
    <name type="common">Malaria mosquito</name>
    <dbReference type="NCBI Taxonomy" id="42839"/>
    <lineage>
        <taxon>Eukaryota</taxon>
        <taxon>Metazoa</taxon>
        <taxon>Ecdysozoa</taxon>
        <taxon>Arthropoda</taxon>
        <taxon>Hexapoda</taxon>
        <taxon>Insecta</taxon>
        <taxon>Pterygota</taxon>
        <taxon>Neoptera</taxon>
        <taxon>Endopterygota</taxon>
        <taxon>Diptera</taxon>
        <taxon>Nematocera</taxon>
        <taxon>Culicoidea</taxon>
        <taxon>Culicidae</taxon>
        <taxon>Anophelinae</taxon>
        <taxon>Anopheles</taxon>
    </lineage>
</organism>
<feature type="region of interest" description="Disordered" evidence="1">
    <location>
        <begin position="226"/>
        <end position="324"/>
    </location>
</feature>
<reference evidence="2" key="1">
    <citation type="submission" date="2013-07" db="EMBL/GenBank/DDBJ databases">
        <title>Transcriptome sequencing and developmental regulation of gene expression in Anopheles aquasalis.</title>
        <authorList>
            <consortium name="Brazilian Malaria Network (MCT/CNPq/MS/SCTIE/DECIT/PRONEX 555648/2009-5) and Research Network on Bioactive Molecules from Arthropod Vectors (NAP-MOBIARVE"/>
            <consortium name="University of Sao Paulo)"/>
            <person name="Marinotti O."/>
            <person name="Ribeiro J.M.C."/>
            <person name="Costa-da-Silva A.L."/>
            <person name="Silva M.C.P."/>
            <person name="Lopes A.R."/>
            <person name="Barros M.S."/>
            <person name="Sa-Nunes A."/>
            <person name="Konjin B.B."/>
            <person name="Carvalho E."/>
            <person name="Suesdek L."/>
            <person name="Silva-Neto M.A.C."/>
            <person name="Capurro M.L."/>
        </authorList>
    </citation>
    <scope>NUCLEOTIDE SEQUENCE</scope>
    <source>
        <tissue evidence="2">Whole body</tissue>
    </source>
</reference>
<dbReference type="VEuPathDB" id="VectorBase:AAQUA_011348"/>
<protein>
    <submittedName>
        <fullName evidence="2">Putative transcription factor maf</fullName>
    </submittedName>
</protein>
<feature type="region of interest" description="Disordered" evidence="1">
    <location>
        <begin position="38"/>
        <end position="61"/>
    </location>
</feature>